<dbReference type="AlphaFoldDB" id="A0A9D4UMY6"/>
<evidence type="ECO:0000313" key="12">
    <source>
        <dbReference type="EMBL" id="KAI5070888.1"/>
    </source>
</evidence>
<evidence type="ECO:0000256" key="4">
    <source>
        <dbReference type="ARBA" id="ARBA00022490"/>
    </source>
</evidence>
<keyword evidence="6" id="KW-0547">Nucleotide-binding</keyword>
<organism evidence="12 13">
    <name type="scientific">Adiantum capillus-veneris</name>
    <name type="common">Maidenhair fern</name>
    <dbReference type="NCBI Taxonomy" id="13818"/>
    <lineage>
        <taxon>Eukaryota</taxon>
        <taxon>Viridiplantae</taxon>
        <taxon>Streptophyta</taxon>
        <taxon>Embryophyta</taxon>
        <taxon>Tracheophyta</taxon>
        <taxon>Polypodiopsida</taxon>
        <taxon>Polypodiidae</taxon>
        <taxon>Polypodiales</taxon>
        <taxon>Pteridineae</taxon>
        <taxon>Pteridaceae</taxon>
        <taxon>Vittarioideae</taxon>
        <taxon>Adiantum</taxon>
    </lineage>
</organism>
<dbReference type="Gene3D" id="3.40.50.720">
    <property type="entry name" value="NAD(P)-binding Rossmann-like Domain"/>
    <property type="match status" value="1"/>
</dbReference>
<dbReference type="Gene3D" id="3.40.1190.10">
    <property type="entry name" value="Mur-like, catalytic domain"/>
    <property type="match status" value="1"/>
</dbReference>
<comment type="subcellular location">
    <subcellularLocation>
        <location evidence="1">Cytoplasm</location>
    </subcellularLocation>
</comment>
<feature type="domain" description="Mur ligase central" evidence="11">
    <location>
        <begin position="188"/>
        <end position="386"/>
    </location>
</feature>
<dbReference type="PANTHER" id="PTHR43445">
    <property type="entry name" value="UDP-N-ACETYLMURAMATE--L-ALANINE LIGASE-RELATED"/>
    <property type="match status" value="1"/>
</dbReference>
<evidence type="ECO:0000256" key="8">
    <source>
        <dbReference type="ARBA" id="ARBA00047833"/>
    </source>
</evidence>
<dbReference type="InterPro" id="IPR036615">
    <property type="entry name" value="Mur_ligase_C_dom_sf"/>
</dbReference>
<dbReference type="SUPFAM" id="SSF53244">
    <property type="entry name" value="MurD-like peptide ligases, peptide-binding domain"/>
    <property type="match status" value="1"/>
</dbReference>
<dbReference type="OrthoDB" id="2017219at2759"/>
<dbReference type="InterPro" id="IPR004101">
    <property type="entry name" value="Mur_ligase_C"/>
</dbReference>
<comment type="catalytic activity">
    <reaction evidence="8">
        <text>UDP-N-acetyl-alpha-D-muramate + L-alanine + ATP = UDP-N-acetyl-alpha-D-muramoyl-L-alanine + ADP + phosphate + H(+)</text>
        <dbReference type="Rhea" id="RHEA:23372"/>
        <dbReference type="ChEBI" id="CHEBI:15378"/>
        <dbReference type="ChEBI" id="CHEBI:30616"/>
        <dbReference type="ChEBI" id="CHEBI:43474"/>
        <dbReference type="ChEBI" id="CHEBI:57972"/>
        <dbReference type="ChEBI" id="CHEBI:70757"/>
        <dbReference type="ChEBI" id="CHEBI:83898"/>
        <dbReference type="ChEBI" id="CHEBI:456216"/>
        <dbReference type="EC" id="6.3.2.8"/>
    </reaction>
</comment>
<dbReference type="Pfam" id="PF02875">
    <property type="entry name" value="Mur_ligase_C"/>
    <property type="match status" value="1"/>
</dbReference>
<feature type="domain" description="Mur ligase N-terminal catalytic" evidence="9">
    <location>
        <begin position="80"/>
        <end position="180"/>
    </location>
</feature>
<gene>
    <name evidence="12" type="ORF">GOP47_0013139</name>
</gene>
<accession>A0A9D4UMY6</accession>
<dbReference type="InterPro" id="IPR013221">
    <property type="entry name" value="Mur_ligase_cen"/>
</dbReference>
<dbReference type="GO" id="GO:0005524">
    <property type="term" value="F:ATP binding"/>
    <property type="evidence" value="ECO:0007669"/>
    <property type="project" value="UniProtKB-KW"/>
</dbReference>
<reference evidence="12" key="1">
    <citation type="submission" date="2021-01" db="EMBL/GenBank/DDBJ databases">
        <title>Adiantum capillus-veneris genome.</title>
        <authorList>
            <person name="Fang Y."/>
            <person name="Liao Q."/>
        </authorList>
    </citation>
    <scope>NUCLEOTIDE SEQUENCE</scope>
    <source>
        <strain evidence="12">H3</strain>
        <tissue evidence="12">Leaf</tissue>
    </source>
</reference>
<evidence type="ECO:0000256" key="6">
    <source>
        <dbReference type="ARBA" id="ARBA00022741"/>
    </source>
</evidence>
<evidence type="ECO:0000259" key="11">
    <source>
        <dbReference type="Pfam" id="PF08245"/>
    </source>
</evidence>
<dbReference type="CDD" id="cd01983">
    <property type="entry name" value="SIMIBI"/>
    <property type="match status" value="1"/>
</dbReference>
<dbReference type="Proteomes" id="UP000886520">
    <property type="component" value="Chromosome 13"/>
</dbReference>
<dbReference type="Gene3D" id="3.90.190.20">
    <property type="entry name" value="Mur ligase, C-terminal domain"/>
    <property type="match status" value="1"/>
</dbReference>
<dbReference type="GO" id="GO:0008763">
    <property type="term" value="F:UDP-N-acetylmuramate-L-alanine ligase activity"/>
    <property type="evidence" value="ECO:0007669"/>
    <property type="project" value="UniProtKB-EC"/>
</dbReference>
<evidence type="ECO:0000259" key="10">
    <source>
        <dbReference type="Pfam" id="PF02875"/>
    </source>
</evidence>
<keyword evidence="7" id="KW-0067">ATP-binding</keyword>
<keyword evidence="13" id="KW-1185">Reference proteome</keyword>
<evidence type="ECO:0000256" key="2">
    <source>
        <dbReference type="ARBA" id="ARBA00004752"/>
    </source>
</evidence>
<dbReference type="Pfam" id="PF08245">
    <property type="entry name" value="Mur_ligase_M"/>
    <property type="match status" value="1"/>
</dbReference>
<comment type="caution">
    <text evidence="12">The sequence shown here is derived from an EMBL/GenBank/DDBJ whole genome shotgun (WGS) entry which is preliminary data.</text>
</comment>
<dbReference type="InterPro" id="IPR005758">
    <property type="entry name" value="UDP-N-AcMur_Ala_ligase_MurC"/>
</dbReference>
<comment type="pathway">
    <text evidence="2">Cell wall biogenesis; peptidoglycan biosynthesis.</text>
</comment>
<dbReference type="SUPFAM" id="SSF53623">
    <property type="entry name" value="MurD-like peptide ligases, catalytic domain"/>
    <property type="match status" value="1"/>
</dbReference>
<dbReference type="EMBL" id="JABFUD020000013">
    <property type="protein sequence ID" value="KAI5070888.1"/>
    <property type="molecule type" value="Genomic_DNA"/>
</dbReference>
<protein>
    <recommendedName>
        <fullName evidence="3">UDP-N-acetylmuramate--L-alanine ligase</fullName>
        <ecNumber evidence="3">6.3.2.8</ecNumber>
    </recommendedName>
</protein>
<evidence type="ECO:0000313" key="13">
    <source>
        <dbReference type="Proteomes" id="UP000886520"/>
    </source>
</evidence>
<dbReference type="HAMAP" id="MF_00046">
    <property type="entry name" value="MurC"/>
    <property type="match status" value="1"/>
</dbReference>
<dbReference type="InterPro" id="IPR050061">
    <property type="entry name" value="MurCDEF_pg_biosynth"/>
</dbReference>
<dbReference type="Pfam" id="PF01225">
    <property type="entry name" value="Mur_ligase"/>
    <property type="match status" value="1"/>
</dbReference>
<evidence type="ECO:0000259" key="9">
    <source>
        <dbReference type="Pfam" id="PF01225"/>
    </source>
</evidence>
<evidence type="ECO:0000256" key="1">
    <source>
        <dbReference type="ARBA" id="ARBA00004496"/>
    </source>
</evidence>
<dbReference type="InterPro" id="IPR036565">
    <property type="entry name" value="Mur-like_cat_sf"/>
</dbReference>
<keyword evidence="5" id="KW-0436">Ligase</keyword>
<evidence type="ECO:0000256" key="5">
    <source>
        <dbReference type="ARBA" id="ARBA00022598"/>
    </source>
</evidence>
<dbReference type="InterPro" id="IPR000713">
    <property type="entry name" value="Mur_ligase_N"/>
</dbReference>
<feature type="domain" description="Mur ligase C-terminal" evidence="10">
    <location>
        <begin position="424"/>
        <end position="559"/>
    </location>
</feature>
<dbReference type="PANTHER" id="PTHR43445:SF3">
    <property type="entry name" value="UDP-N-ACETYLMURAMATE--L-ALANINE LIGASE"/>
    <property type="match status" value="1"/>
</dbReference>
<dbReference type="SUPFAM" id="SSF51984">
    <property type="entry name" value="MurCD N-terminal domain"/>
    <property type="match status" value="1"/>
</dbReference>
<dbReference type="NCBIfam" id="TIGR01082">
    <property type="entry name" value="murC"/>
    <property type="match status" value="1"/>
</dbReference>
<name>A0A9D4UMY6_ADICA</name>
<proteinExistence type="inferred from homology"/>
<keyword evidence="4" id="KW-0963">Cytoplasm</keyword>
<evidence type="ECO:0000256" key="7">
    <source>
        <dbReference type="ARBA" id="ARBA00022840"/>
    </source>
</evidence>
<evidence type="ECO:0000256" key="3">
    <source>
        <dbReference type="ARBA" id="ARBA00012211"/>
    </source>
</evidence>
<dbReference type="EC" id="6.3.2.8" evidence="3"/>
<dbReference type="GO" id="GO:0005737">
    <property type="term" value="C:cytoplasm"/>
    <property type="evidence" value="ECO:0007669"/>
    <property type="project" value="UniProtKB-SubCell"/>
</dbReference>
<sequence length="576" mass="62562">MESSLLAEWCCGSSIFKCSPISSSAHTKRSLTALPQANAEDHHHRCTTTTTTTKAATLLPPKSHTTLHDQTFPLKSQQWVHFIGIGGYGLSALAFYALQKGWHVTGSDISWSKKLEGLQSAGATVYVGHRISQLWGQDGKQLPDHVVLSSAIPCNNVELSMALELGLKIHKRGSWLAQTTCDHDLIAVSGSHGKSTTTAMLSMVLKDMDTNISAVVGADVPQFPGGGSVMCGSGSTFILEADEYDGCFLSLTPQIALITNIDWEHVDMFPDEAAVIDLFRQFCRRLKPGGTLIFCGDSESARCIASDLMLQAKTPEDEGELVFSSHQVVSYGLGENNVWRAVMIEPNSYGGSDYLATCNREVMTRVQIQLPGLHNVLNSLAVIATAVNLISQNPKNEVGLSVNVQKEASEAASASLRCFRGVRRRLEFVGMMKHCLIYDDYAHHPTEVEATLEAARQLFSKQPVWLVFQPHEYIRVSKLLKQFAAALAGADRVIVTEIYAARGKNSWGISGQDIVNEISRTSAVYIPGLDGVCAHLLAELADFGSSAIEDRVVIITMGAGDITNLGLMLLQKLSRV</sequence>